<dbReference type="PANTHER" id="PTHR23419:SF8">
    <property type="entry name" value="FI09726P"/>
    <property type="match status" value="1"/>
</dbReference>
<protein>
    <submittedName>
        <fullName evidence="2">Divalent-cation tolerance protein CutA</fullName>
    </submittedName>
</protein>
<dbReference type="InterPro" id="IPR011322">
    <property type="entry name" value="N-reg_PII-like_a/b"/>
</dbReference>
<dbReference type="GO" id="GO:0010038">
    <property type="term" value="P:response to metal ion"/>
    <property type="evidence" value="ECO:0007669"/>
    <property type="project" value="InterPro"/>
</dbReference>
<proteinExistence type="inferred from homology"/>
<evidence type="ECO:0000313" key="2">
    <source>
        <dbReference type="EMBL" id="QDY76965.1"/>
    </source>
</evidence>
<dbReference type="AlphaFoldDB" id="A0A5B8J5B1"/>
<dbReference type="InterPro" id="IPR004323">
    <property type="entry name" value="Ion_tolerance_CutA"/>
</dbReference>
<evidence type="ECO:0000313" key="3">
    <source>
        <dbReference type="Proteomes" id="UP000320580"/>
    </source>
</evidence>
<evidence type="ECO:0000256" key="1">
    <source>
        <dbReference type="ARBA" id="ARBA00010169"/>
    </source>
</evidence>
<dbReference type="Proteomes" id="UP000320580">
    <property type="component" value="Chromosome"/>
</dbReference>
<dbReference type="InterPro" id="IPR015867">
    <property type="entry name" value="N-reg_PII/ATP_PRibTrfase_C"/>
</dbReference>
<reference evidence="2 3" key="1">
    <citation type="submission" date="2019-07" db="EMBL/GenBank/DDBJ databases">
        <authorList>
            <person name="Zhu P."/>
        </authorList>
    </citation>
    <scope>NUCLEOTIDE SEQUENCE [LARGE SCALE GENOMIC DNA]</scope>
    <source>
        <strain evidence="2 3">SSL-25</strain>
    </source>
</reference>
<comment type="similarity">
    <text evidence="1">Belongs to the CutA family.</text>
</comment>
<dbReference type="SUPFAM" id="SSF54913">
    <property type="entry name" value="GlnB-like"/>
    <property type="match status" value="1"/>
</dbReference>
<accession>A0A5B8J5B1</accession>
<keyword evidence="3" id="KW-1185">Reference proteome</keyword>
<dbReference type="PANTHER" id="PTHR23419">
    <property type="entry name" value="DIVALENT CATION TOLERANCE CUTA-RELATED"/>
    <property type="match status" value="1"/>
</dbReference>
<dbReference type="KEGG" id="sqz:FQU76_11015"/>
<gene>
    <name evidence="2" type="ORF">FQU76_11015</name>
</gene>
<dbReference type="GO" id="GO:0005507">
    <property type="term" value="F:copper ion binding"/>
    <property type="evidence" value="ECO:0007669"/>
    <property type="project" value="TreeGrafter"/>
</dbReference>
<dbReference type="OrthoDB" id="37622at2"/>
<dbReference type="Gene3D" id="3.30.70.120">
    <property type="match status" value="1"/>
</dbReference>
<dbReference type="Pfam" id="PF03091">
    <property type="entry name" value="CutA1"/>
    <property type="match status" value="1"/>
</dbReference>
<dbReference type="EMBL" id="CP042266">
    <property type="protein sequence ID" value="QDY76965.1"/>
    <property type="molecule type" value="Genomic_DNA"/>
</dbReference>
<sequence>MATDIVIAQTTIDDEGRAEALARGAVEARLAACAHIDPPFKAVYWWQDAVRVEREWRISYKTTRDRLPALAEWVAAEHPYEVPQWIVLPVDGGSEAYLGWVAAESGPRTEAR</sequence>
<dbReference type="RefSeq" id="WP_146480255.1">
    <property type="nucleotide sequence ID" value="NZ_CP042266.1"/>
</dbReference>
<name>A0A5B8J5B1_9ACTN</name>
<organism evidence="2 3">
    <name type="scientific">Streptomyces qinzhouensis</name>
    <dbReference type="NCBI Taxonomy" id="2599401"/>
    <lineage>
        <taxon>Bacteria</taxon>
        <taxon>Bacillati</taxon>
        <taxon>Actinomycetota</taxon>
        <taxon>Actinomycetes</taxon>
        <taxon>Kitasatosporales</taxon>
        <taxon>Streptomycetaceae</taxon>
        <taxon>Streptomyces</taxon>
    </lineage>
</organism>